<dbReference type="KEGG" id="adu:107493405"/>
<gene>
    <name evidence="3" type="primary">LOC107493405</name>
</gene>
<protein>
    <submittedName>
        <fullName evidence="3">Uncharacterized protein LOC107493405</fullName>
    </submittedName>
</protein>
<dbReference type="InterPro" id="IPR000073">
    <property type="entry name" value="AB_hydrolase_1"/>
</dbReference>
<name>A0A9C6U0C9_ARADU</name>
<proteinExistence type="predicted"/>
<dbReference type="AlphaFoldDB" id="A0A9C6U0C9"/>
<dbReference type="PANTHER" id="PTHR45763:SF8">
    <property type="entry name" value="ALPHA_BETA-HYDROLASES SUPERFAMILY PROTEIN"/>
    <property type="match status" value="1"/>
</dbReference>
<evidence type="ECO:0000313" key="2">
    <source>
        <dbReference type="Proteomes" id="UP000515211"/>
    </source>
</evidence>
<evidence type="ECO:0000313" key="3">
    <source>
        <dbReference type="RefSeq" id="XP_052118948.1"/>
    </source>
</evidence>
<sequence>MAEMRVTNSWSDELASLMDDDPVGFSSSTTFEVRRSVYAPPPPSVEEPAVVAEGEESLKEQAMGFLMAWCEILMELGRGCRDILRQNFLNEDSFLFRNFALPCAKVSKRLSFLNDFLPEDRDPFHAWSIVVFVFVLALAAISVDPNHDALTEVMKVRTHPPSARRILLPDGRNMSYYEQGVSAGRARFSLVAPHSLLSSRLAGIPGVKASLLEDYGVRLVTYDLPGFGESDPHPTRNLNSSATDMLHLANAVNVTDKFWVLCHSSGCVHAWASLRYIPDRVAGAVMLAPMINPYEPGMVKDEMKRTWVKWLPKRKFMYILAHRFPKLLSFFYKKNFLPENHDQIDKQLYYSLGKKDEILIEEPEFEEFWQRDVEESVRQGSVQPFIEEVILQVSKWGFGIEELRVQRKCQTRSLLLWLKSMYSQAECELEGFPGLIHIWQVWNLIFLSVNYGIQGYFIMHDQMMEYIGRVLPEAIIHKLQNEGHFSYFFFCDECHSKIFSTVFGTPQGPIQEPQEEIAYEENTEDLIQQRTSDSDTA</sequence>
<dbReference type="GeneID" id="107493405"/>
<dbReference type="Pfam" id="PF00561">
    <property type="entry name" value="Abhydrolase_1"/>
    <property type="match status" value="1"/>
</dbReference>
<dbReference type="PANTHER" id="PTHR45763">
    <property type="entry name" value="HYDROLASE, ALPHA/BETA FOLD FAMILY PROTEIN, EXPRESSED-RELATED"/>
    <property type="match status" value="1"/>
</dbReference>
<organism evidence="2 3">
    <name type="scientific">Arachis duranensis</name>
    <name type="common">Wild peanut</name>
    <dbReference type="NCBI Taxonomy" id="130453"/>
    <lineage>
        <taxon>Eukaryota</taxon>
        <taxon>Viridiplantae</taxon>
        <taxon>Streptophyta</taxon>
        <taxon>Embryophyta</taxon>
        <taxon>Tracheophyta</taxon>
        <taxon>Spermatophyta</taxon>
        <taxon>Magnoliopsida</taxon>
        <taxon>eudicotyledons</taxon>
        <taxon>Gunneridae</taxon>
        <taxon>Pentapetalae</taxon>
        <taxon>rosids</taxon>
        <taxon>fabids</taxon>
        <taxon>Fabales</taxon>
        <taxon>Fabaceae</taxon>
        <taxon>Papilionoideae</taxon>
        <taxon>50 kb inversion clade</taxon>
        <taxon>dalbergioids sensu lato</taxon>
        <taxon>Dalbergieae</taxon>
        <taxon>Pterocarpus clade</taxon>
        <taxon>Arachis</taxon>
    </lineage>
</organism>
<dbReference type="Proteomes" id="UP000515211">
    <property type="component" value="Chromosome 6"/>
</dbReference>
<dbReference type="SUPFAM" id="SSF53474">
    <property type="entry name" value="alpha/beta-Hydrolases"/>
    <property type="match status" value="1"/>
</dbReference>
<evidence type="ECO:0000259" key="1">
    <source>
        <dbReference type="Pfam" id="PF00561"/>
    </source>
</evidence>
<reference evidence="2" key="1">
    <citation type="journal article" date="2016" name="Nat. Genet.">
        <title>The genome sequences of Arachis duranensis and Arachis ipaensis, the diploid ancestors of cultivated peanut.</title>
        <authorList>
            <person name="Bertioli D.J."/>
            <person name="Cannon S.B."/>
            <person name="Froenicke L."/>
            <person name="Huang G."/>
            <person name="Farmer A.D."/>
            <person name="Cannon E.K."/>
            <person name="Liu X."/>
            <person name="Gao D."/>
            <person name="Clevenger J."/>
            <person name="Dash S."/>
            <person name="Ren L."/>
            <person name="Moretzsohn M.C."/>
            <person name="Shirasawa K."/>
            <person name="Huang W."/>
            <person name="Vidigal B."/>
            <person name="Abernathy B."/>
            <person name="Chu Y."/>
            <person name="Niederhuth C.E."/>
            <person name="Umale P."/>
            <person name="Araujo A.C."/>
            <person name="Kozik A."/>
            <person name="Kim K.D."/>
            <person name="Burow M.D."/>
            <person name="Varshney R.K."/>
            <person name="Wang X."/>
            <person name="Zhang X."/>
            <person name="Barkley N."/>
            <person name="Guimaraes P.M."/>
            <person name="Isobe S."/>
            <person name="Guo B."/>
            <person name="Liao B."/>
            <person name="Stalker H.T."/>
            <person name="Schmitz R.J."/>
            <person name="Scheffler B.E."/>
            <person name="Leal-Bertioli S.C."/>
            <person name="Xun X."/>
            <person name="Jackson S.A."/>
            <person name="Michelmore R."/>
            <person name="Ozias-Akins P."/>
        </authorList>
    </citation>
    <scope>NUCLEOTIDE SEQUENCE [LARGE SCALE GENOMIC DNA]</scope>
    <source>
        <strain evidence="2">cv. V14167</strain>
    </source>
</reference>
<dbReference type="RefSeq" id="XP_052118948.1">
    <property type="nucleotide sequence ID" value="XM_052262988.1"/>
</dbReference>
<keyword evidence="2" id="KW-1185">Reference proteome</keyword>
<accession>A0A9C6U0C9</accession>
<feature type="domain" description="AB hydrolase-1" evidence="1">
    <location>
        <begin position="207"/>
        <end position="488"/>
    </location>
</feature>
<reference evidence="3" key="2">
    <citation type="submission" date="2025-08" db="UniProtKB">
        <authorList>
            <consortium name="RefSeq"/>
        </authorList>
    </citation>
    <scope>IDENTIFICATION</scope>
    <source>
        <tissue evidence="3">Whole plant</tissue>
    </source>
</reference>
<dbReference type="Gene3D" id="3.40.50.1820">
    <property type="entry name" value="alpha/beta hydrolase"/>
    <property type="match status" value="1"/>
</dbReference>
<dbReference type="InterPro" id="IPR029058">
    <property type="entry name" value="AB_hydrolase_fold"/>
</dbReference>